<dbReference type="EMBL" id="UAUU01000011">
    <property type="protein sequence ID" value="SPZ94614.1"/>
    <property type="molecule type" value="Genomic_DNA"/>
</dbReference>
<gene>
    <name evidence="1" type="ORF">NCTC11343_05424</name>
</gene>
<evidence type="ECO:0000313" key="1">
    <source>
        <dbReference type="EMBL" id="SPZ94614.1"/>
    </source>
</evidence>
<protein>
    <submittedName>
        <fullName evidence="1">Uncharacterized protein</fullName>
    </submittedName>
</protein>
<dbReference type="Proteomes" id="UP000251241">
    <property type="component" value="Unassembled WGS sequence"/>
</dbReference>
<accession>A0A2X2JLF2</accession>
<name>A0A2X2JLF2_SPHMU</name>
<evidence type="ECO:0000313" key="2">
    <source>
        <dbReference type="Proteomes" id="UP000251241"/>
    </source>
</evidence>
<organism evidence="1 2">
    <name type="scientific">Sphingobacterium multivorum</name>
    <dbReference type="NCBI Taxonomy" id="28454"/>
    <lineage>
        <taxon>Bacteria</taxon>
        <taxon>Pseudomonadati</taxon>
        <taxon>Bacteroidota</taxon>
        <taxon>Sphingobacteriia</taxon>
        <taxon>Sphingobacteriales</taxon>
        <taxon>Sphingobacteriaceae</taxon>
        <taxon>Sphingobacterium</taxon>
    </lineage>
</organism>
<proteinExistence type="predicted"/>
<reference evidence="1 2" key="1">
    <citation type="submission" date="2018-06" db="EMBL/GenBank/DDBJ databases">
        <authorList>
            <consortium name="Pathogen Informatics"/>
            <person name="Doyle S."/>
        </authorList>
    </citation>
    <scope>NUCLEOTIDE SEQUENCE [LARGE SCALE GENOMIC DNA]</scope>
    <source>
        <strain evidence="1 2">NCTC11343</strain>
    </source>
</reference>
<sequence>MPLETIPFNLILEQHSLCPVAYGSPNFIGILINNSYKNVLNGE</sequence>
<dbReference type="AlphaFoldDB" id="A0A2X2JLF2"/>